<dbReference type="STRING" id="1293890.TALK_12000"/>
<dbReference type="GO" id="GO:0003677">
    <property type="term" value="F:DNA binding"/>
    <property type="evidence" value="ECO:0007669"/>
    <property type="project" value="UniProtKB-KW"/>
</dbReference>
<organism evidence="5 6">
    <name type="scientific">Thalassospira alkalitolerans</name>
    <dbReference type="NCBI Taxonomy" id="1293890"/>
    <lineage>
        <taxon>Bacteria</taxon>
        <taxon>Pseudomonadati</taxon>
        <taxon>Pseudomonadota</taxon>
        <taxon>Alphaproteobacteria</taxon>
        <taxon>Rhodospirillales</taxon>
        <taxon>Thalassospiraceae</taxon>
        <taxon>Thalassospira</taxon>
    </lineage>
</organism>
<dbReference type="InterPro" id="IPR036390">
    <property type="entry name" value="WH_DNA-bd_sf"/>
</dbReference>
<comment type="caution">
    <text evidence="5">The sequence shown here is derived from an EMBL/GenBank/DDBJ whole genome shotgun (WGS) entry which is preliminary data.</text>
</comment>
<dbReference type="PANTHER" id="PTHR33164">
    <property type="entry name" value="TRANSCRIPTIONAL REGULATOR, MARR FAMILY"/>
    <property type="match status" value="1"/>
</dbReference>
<dbReference type="GO" id="GO:0003700">
    <property type="term" value="F:DNA-binding transcription factor activity"/>
    <property type="evidence" value="ECO:0007669"/>
    <property type="project" value="InterPro"/>
</dbReference>
<sequence length="145" mass="16479">MKDVTRLMRRNFMRRAHDFGLTQAQMQALAYLARNEGIRQVTLAEMLEIQPITTARLIDKLEEQGLVERRPDPSDRRAVLLYLTERAGALIDRIWVHAAKTREEALAGLSPETQEILVTALGQMYDNLTRAEQAQSQTETASADK</sequence>
<keyword evidence="1" id="KW-0805">Transcription regulation</keyword>
<dbReference type="Proteomes" id="UP000193396">
    <property type="component" value="Unassembled WGS sequence"/>
</dbReference>
<dbReference type="InterPro" id="IPR023187">
    <property type="entry name" value="Tscrpt_reg_MarR-type_CS"/>
</dbReference>
<dbReference type="EMBL" id="JFKB01000007">
    <property type="protein sequence ID" value="OSQ47819.1"/>
    <property type="molecule type" value="Genomic_DNA"/>
</dbReference>
<keyword evidence="6" id="KW-1185">Reference proteome</keyword>
<gene>
    <name evidence="5" type="ORF">TALK_12000</name>
</gene>
<dbReference type="GO" id="GO:0006950">
    <property type="term" value="P:response to stress"/>
    <property type="evidence" value="ECO:0007669"/>
    <property type="project" value="TreeGrafter"/>
</dbReference>
<evidence type="ECO:0000313" key="6">
    <source>
        <dbReference type="Proteomes" id="UP000193396"/>
    </source>
</evidence>
<dbReference type="Pfam" id="PF01047">
    <property type="entry name" value="MarR"/>
    <property type="match status" value="1"/>
</dbReference>
<evidence type="ECO:0000256" key="3">
    <source>
        <dbReference type="ARBA" id="ARBA00023163"/>
    </source>
</evidence>
<keyword evidence="3" id="KW-0804">Transcription</keyword>
<name>A0A1Y2LDU9_9PROT</name>
<dbReference type="SMART" id="SM00347">
    <property type="entry name" value="HTH_MARR"/>
    <property type="match status" value="1"/>
</dbReference>
<dbReference type="Gene3D" id="1.10.10.10">
    <property type="entry name" value="Winged helix-like DNA-binding domain superfamily/Winged helix DNA-binding domain"/>
    <property type="match status" value="1"/>
</dbReference>
<proteinExistence type="predicted"/>
<feature type="domain" description="HTH marR-type" evidence="4">
    <location>
        <begin position="1"/>
        <end position="126"/>
    </location>
</feature>
<reference evidence="5 6" key="1">
    <citation type="submission" date="2014-03" db="EMBL/GenBank/DDBJ databases">
        <title>The draft genome sequence of Thalassospira alkalitolerans JCM 18968.</title>
        <authorList>
            <person name="Lai Q."/>
            <person name="Shao Z."/>
        </authorList>
    </citation>
    <scope>NUCLEOTIDE SEQUENCE [LARGE SCALE GENOMIC DNA]</scope>
    <source>
        <strain evidence="5 6">JCM 18968</strain>
    </source>
</reference>
<evidence type="ECO:0000259" key="4">
    <source>
        <dbReference type="PROSITE" id="PS50995"/>
    </source>
</evidence>
<dbReference type="AlphaFoldDB" id="A0A1Y2LDU9"/>
<dbReference type="PROSITE" id="PS50995">
    <property type="entry name" value="HTH_MARR_2"/>
    <property type="match status" value="1"/>
</dbReference>
<dbReference type="SUPFAM" id="SSF46785">
    <property type="entry name" value="Winged helix' DNA-binding domain"/>
    <property type="match status" value="1"/>
</dbReference>
<protein>
    <submittedName>
        <fullName evidence="5">MarR family transcriptional regulator</fullName>
    </submittedName>
</protein>
<evidence type="ECO:0000256" key="1">
    <source>
        <dbReference type="ARBA" id="ARBA00023015"/>
    </source>
</evidence>
<dbReference type="InterPro" id="IPR039422">
    <property type="entry name" value="MarR/SlyA-like"/>
</dbReference>
<accession>A0A1Y2LDU9</accession>
<dbReference type="PANTHER" id="PTHR33164:SF64">
    <property type="entry name" value="TRANSCRIPTIONAL REGULATOR SLYA"/>
    <property type="match status" value="1"/>
</dbReference>
<dbReference type="InterPro" id="IPR000835">
    <property type="entry name" value="HTH_MarR-typ"/>
</dbReference>
<dbReference type="PROSITE" id="PS01117">
    <property type="entry name" value="HTH_MARR_1"/>
    <property type="match status" value="1"/>
</dbReference>
<evidence type="ECO:0000313" key="5">
    <source>
        <dbReference type="EMBL" id="OSQ47819.1"/>
    </source>
</evidence>
<dbReference type="InterPro" id="IPR036388">
    <property type="entry name" value="WH-like_DNA-bd_sf"/>
</dbReference>
<evidence type="ECO:0000256" key="2">
    <source>
        <dbReference type="ARBA" id="ARBA00023125"/>
    </source>
</evidence>
<keyword evidence="2" id="KW-0238">DNA-binding</keyword>
<dbReference type="PRINTS" id="PR00598">
    <property type="entry name" value="HTHMARR"/>
</dbReference>